<evidence type="ECO:0000313" key="4">
    <source>
        <dbReference type="EMBL" id="RCS70411.1"/>
    </source>
</evidence>
<organism evidence="4 5">
    <name type="scientific">Vibrio casei</name>
    <dbReference type="NCBI Taxonomy" id="673372"/>
    <lineage>
        <taxon>Bacteria</taxon>
        <taxon>Pseudomonadati</taxon>
        <taxon>Pseudomonadota</taxon>
        <taxon>Gammaproteobacteria</taxon>
        <taxon>Vibrionales</taxon>
        <taxon>Vibrionaceae</taxon>
        <taxon>Vibrio</taxon>
    </lineage>
</organism>
<dbReference type="GeneID" id="303189901"/>
<feature type="domain" description="N-acetyltransferase" evidence="3">
    <location>
        <begin position="4"/>
        <end position="164"/>
    </location>
</feature>
<sequence length="167" mass="18994">MQKVSVRHCEIDDIEAIKTIYEFPNAYSGTLQLPHPSLKMWQDRLQSIPSNAYAYVAEIDGKVVGNLGVELCVNARRRHVASFGMGVHDDFQGQGVGRALLSTMIDLCDNWLNVKRIELNVYVDNHAAIALYKKFGFQIEGELVEYAFRHGEYVNAYQMARLNQIKN</sequence>
<keyword evidence="1 4" id="KW-0808">Transferase</keyword>
<keyword evidence="5" id="KW-1185">Reference proteome</keyword>
<dbReference type="InterPro" id="IPR000182">
    <property type="entry name" value="GNAT_dom"/>
</dbReference>
<evidence type="ECO:0000256" key="2">
    <source>
        <dbReference type="ARBA" id="ARBA00023315"/>
    </source>
</evidence>
<dbReference type="OrthoDB" id="336415at2"/>
<keyword evidence="2" id="KW-0012">Acyltransferase</keyword>
<evidence type="ECO:0000256" key="1">
    <source>
        <dbReference type="ARBA" id="ARBA00022679"/>
    </source>
</evidence>
<reference evidence="4 5" key="1">
    <citation type="journal article" date="2017" name="Elife">
        <title>Extensive horizontal gene transfer in cheese-associated bacteria.</title>
        <authorList>
            <person name="Bonham K.S."/>
            <person name="Wolfe B.E."/>
            <person name="Dutton R.J."/>
        </authorList>
    </citation>
    <scope>NUCLEOTIDE SEQUENCE [LARGE SCALE GENOMIC DNA]</scope>
    <source>
        <strain evidence="4 5">JB196</strain>
    </source>
</reference>
<evidence type="ECO:0000259" key="3">
    <source>
        <dbReference type="PROSITE" id="PS51186"/>
    </source>
</evidence>
<dbReference type="EMBL" id="QPGL01000002">
    <property type="protein sequence ID" value="RCS70411.1"/>
    <property type="molecule type" value="Genomic_DNA"/>
</dbReference>
<dbReference type="RefSeq" id="WP_086958877.1">
    <property type="nucleotide sequence ID" value="NZ_AP018681.1"/>
</dbReference>
<dbReference type="PANTHER" id="PTHR43420">
    <property type="entry name" value="ACETYLTRANSFERASE"/>
    <property type="match status" value="1"/>
</dbReference>
<dbReference type="PROSITE" id="PS51186">
    <property type="entry name" value="GNAT"/>
    <property type="match status" value="1"/>
</dbReference>
<comment type="caution">
    <text evidence="4">The sequence shown here is derived from an EMBL/GenBank/DDBJ whole genome shotgun (WGS) entry which is preliminary data.</text>
</comment>
<accession>A0A368LIB3</accession>
<dbReference type="Gene3D" id="3.40.630.30">
    <property type="match status" value="1"/>
</dbReference>
<gene>
    <name evidence="4" type="ORF">CIK83_13320</name>
</gene>
<evidence type="ECO:0000313" key="5">
    <source>
        <dbReference type="Proteomes" id="UP000252479"/>
    </source>
</evidence>
<dbReference type="SUPFAM" id="SSF55729">
    <property type="entry name" value="Acyl-CoA N-acyltransferases (Nat)"/>
    <property type="match status" value="1"/>
</dbReference>
<dbReference type="PANTHER" id="PTHR43420:SF49">
    <property type="entry name" value="AMINO GROUP ACETYL TRANSFERASE"/>
    <property type="match status" value="1"/>
</dbReference>
<dbReference type="InterPro" id="IPR050680">
    <property type="entry name" value="YpeA/RimI_acetyltransf"/>
</dbReference>
<dbReference type="Pfam" id="PF00583">
    <property type="entry name" value="Acetyltransf_1"/>
    <property type="match status" value="1"/>
</dbReference>
<protein>
    <submittedName>
        <fullName evidence="4">GNAT family N-acetyltransferase</fullName>
    </submittedName>
</protein>
<dbReference type="InterPro" id="IPR016181">
    <property type="entry name" value="Acyl_CoA_acyltransferase"/>
</dbReference>
<dbReference type="Proteomes" id="UP000252479">
    <property type="component" value="Unassembled WGS sequence"/>
</dbReference>
<dbReference type="AlphaFoldDB" id="A0A368LIB3"/>
<name>A0A368LIB3_9VIBR</name>
<dbReference type="CDD" id="cd04301">
    <property type="entry name" value="NAT_SF"/>
    <property type="match status" value="1"/>
</dbReference>
<dbReference type="GO" id="GO:0016747">
    <property type="term" value="F:acyltransferase activity, transferring groups other than amino-acyl groups"/>
    <property type="evidence" value="ECO:0007669"/>
    <property type="project" value="InterPro"/>
</dbReference>
<proteinExistence type="predicted"/>